<dbReference type="InterPro" id="IPR018289">
    <property type="entry name" value="MULE_transposase_dom"/>
</dbReference>
<organism evidence="3 4">
    <name type="scientific">Lactuca sativa</name>
    <name type="common">Garden lettuce</name>
    <dbReference type="NCBI Taxonomy" id="4236"/>
    <lineage>
        <taxon>Eukaryota</taxon>
        <taxon>Viridiplantae</taxon>
        <taxon>Streptophyta</taxon>
        <taxon>Embryophyta</taxon>
        <taxon>Tracheophyta</taxon>
        <taxon>Spermatophyta</taxon>
        <taxon>Magnoliopsida</taxon>
        <taxon>eudicotyledons</taxon>
        <taxon>Gunneridae</taxon>
        <taxon>Pentapetalae</taxon>
        <taxon>asterids</taxon>
        <taxon>campanulids</taxon>
        <taxon>Asterales</taxon>
        <taxon>Asteraceae</taxon>
        <taxon>Cichorioideae</taxon>
        <taxon>Cichorieae</taxon>
        <taxon>Lactucinae</taxon>
        <taxon>Lactuca</taxon>
    </lineage>
</organism>
<evidence type="ECO:0000313" key="3">
    <source>
        <dbReference type="EMBL" id="KAJ0221172.1"/>
    </source>
</evidence>
<sequence length="255" mass="30468">MCDRGGVPRGPMTSTKNTGSRKTNCPFEIFVCYYKSYDVWRLNVRNDEHNHEPAMYMEGHPYERRLTPNKSKMVEEMKINNVPSRDILSALKRQNSKHCYKFRMDETEVKCNLSSDFCIQKDIYLTIMQMIQPMPWKIYSLFTQRHWRYGVHFHRYNMPFLEIVGVTSTNTTFFIGFGFMDKEKESKYIWALNCLKAIINRYDSRCVIIALMNVCEKVFPSAIHILCRWHISQSIFTNYRECYKTNAEWNSFLRD</sequence>
<keyword evidence="4" id="KW-1185">Reference proteome</keyword>
<dbReference type="PANTHER" id="PTHR31569">
    <property type="entry name" value="SWIM-TYPE DOMAIN-CONTAINING PROTEIN"/>
    <property type="match status" value="1"/>
</dbReference>
<comment type="caution">
    <text evidence="3">The sequence shown here is derived from an EMBL/GenBank/DDBJ whole genome shotgun (WGS) entry which is preliminary data.</text>
</comment>
<proteinExistence type="predicted"/>
<gene>
    <name evidence="3" type="ORF">LSAT_V11C200063420</name>
</gene>
<feature type="region of interest" description="Disordered" evidence="1">
    <location>
        <begin position="1"/>
        <end position="20"/>
    </location>
</feature>
<dbReference type="AlphaFoldDB" id="A0A9R1WE62"/>
<reference evidence="3 4" key="1">
    <citation type="journal article" date="2017" name="Nat. Commun.">
        <title>Genome assembly with in vitro proximity ligation data and whole-genome triplication in lettuce.</title>
        <authorList>
            <person name="Reyes-Chin-Wo S."/>
            <person name="Wang Z."/>
            <person name="Yang X."/>
            <person name="Kozik A."/>
            <person name="Arikit S."/>
            <person name="Song C."/>
            <person name="Xia L."/>
            <person name="Froenicke L."/>
            <person name="Lavelle D.O."/>
            <person name="Truco M.J."/>
            <person name="Xia R."/>
            <person name="Zhu S."/>
            <person name="Xu C."/>
            <person name="Xu H."/>
            <person name="Xu X."/>
            <person name="Cox K."/>
            <person name="Korf I."/>
            <person name="Meyers B.C."/>
            <person name="Michelmore R.W."/>
        </authorList>
    </citation>
    <scope>NUCLEOTIDE SEQUENCE [LARGE SCALE GENOMIC DNA]</scope>
    <source>
        <strain evidence="4">cv. Salinas</strain>
        <tissue evidence="3">Seedlings</tissue>
    </source>
</reference>
<evidence type="ECO:0000256" key="1">
    <source>
        <dbReference type="SAM" id="MobiDB-lite"/>
    </source>
</evidence>
<evidence type="ECO:0000259" key="2">
    <source>
        <dbReference type="Pfam" id="PF10551"/>
    </source>
</evidence>
<dbReference type="InterPro" id="IPR052579">
    <property type="entry name" value="Zinc_finger_SWIM"/>
</dbReference>
<accession>A0A9R1WE62</accession>
<protein>
    <recommendedName>
        <fullName evidence="2">MULE transposase domain-containing protein</fullName>
    </recommendedName>
</protein>
<name>A0A9R1WE62_LACSA</name>
<dbReference type="PANTHER" id="PTHR31569:SF4">
    <property type="entry name" value="SWIM-TYPE DOMAIN-CONTAINING PROTEIN"/>
    <property type="match status" value="1"/>
</dbReference>
<dbReference type="EMBL" id="NBSK02000002">
    <property type="protein sequence ID" value="KAJ0221172.1"/>
    <property type="molecule type" value="Genomic_DNA"/>
</dbReference>
<feature type="domain" description="MULE transposase" evidence="2">
    <location>
        <begin position="155"/>
        <end position="233"/>
    </location>
</feature>
<evidence type="ECO:0000313" key="4">
    <source>
        <dbReference type="Proteomes" id="UP000235145"/>
    </source>
</evidence>
<dbReference type="Proteomes" id="UP000235145">
    <property type="component" value="Unassembled WGS sequence"/>
</dbReference>
<dbReference type="Pfam" id="PF10551">
    <property type="entry name" value="MULE"/>
    <property type="match status" value="1"/>
</dbReference>